<dbReference type="Proteomes" id="UP000478052">
    <property type="component" value="Unassembled WGS sequence"/>
</dbReference>
<dbReference type="OrthoDB" id="6590525at2759"/>
<gene>
    <name evidence="1" type="ORF">FWK35_00020843</name>
</gene>
<accession>A0A6G0WTU9</accession>
<keyword evidence="2" id="KW-1185">Reference proteome</keyword>
<proteinExistence type="predicted"/>
<sequence length="73" mass="8652">MIKYTPNWTTEIFTLSKILQTNPITYQLNDESDNITDNQFSKHFSYWTCCKKMKWLGFDSSQNSWISSTDISK</sequence>
<comment type="caution">
    <text evidence="1">The sequence shown here is derived from an EMBL/GenBank/DDBJ whole genome shotgun (WGS) entry which is preliminary data.</text>
</comment>
<reference evidence="1 2" key="1">
    <citation type="submission" date="2019-08" db="EMBL/GenBank/DDBJ databases">
        <title>Whole genome of Aphis craccivora.</title>
        <authorList>
            <person name="Voronova N.V."/>
            <person name="Shulinski R.S."/>
            <person name="Bandarenka Y.V."/>
            <person name="Zhorov D.G."/>
            <person name="Warner D."/>
        </authorList>
    </citation>
    <scope>NUCLEOTIDE SEQUENCE [LARGE SCALE GENOMIC DNA]</scope>
    <source>
        <strain evidence="1">180601</strain>
        <tissue evidence="1">Whole Body</tissue>
    </source>
</reference>
<protein>
    <submittedName>
        <fullName evidence="1">Uncharacterized protein</fullName>
    </submittedName>
</protein>
<evidence type="ECO:0000313" key="2">
    <source>
        <dbReference type="Proteomes" id="UP000478052"/>
    </source>
</evidence>
<dbReference type="EMBL" id="VUJU01008429">
    <property type="protein sequence ID" value="KAF0730928.1"/>
    <property type="molecule type" value="Genomic_DNA"/>
</dbReference>
<dbReference type="AlphaFoldDB" id="A0A6G0WTU9"/>
<organism evidence="1 2">
    <name type="scientific">Aphis craccivora</name>
    <name type="common">Cowpea aphid</name>
    <dbReference type="NCBI Taxonomy" id="307492"/>
    <lineage>
        <taxon>Eukaryota</taxon>
        <taxon>Metazoa</taxon>
        <taxon>Ecdysozoa</taxon>
        <taxon>Arthropoda</taxon>
        <taxon>Hexapoda</taxon>
        <taxon>Insecta</taxon>
        <taxon>Pterygota</taxon>
        <taxon>Neoptera</taxon>
        <taxon>Paraneoptera</taxon>
        <taxon>Hemiptera</taxon>
        <taxon>Sternorrhyncha</taxon>
        <taxon>Aphidomorpha</taxon>
        <taxon>Aphidoidea</taxon>
        <taxon>Aphididae</taxon>
        <taxon>Aphidini</taxon>
        <taxon>Aphis</taxon>
        <taxon>Aphis</taxon>
    </lineage>
</organism>
<name>A0A6G0WTU9_APHCR</name>
<evidence type="ECO:0000313" key="1">
    <source>
        <dbReference type="EMBL" id="KAF0730928.1"/>
    </source>
</evidence>